<gene>
    <name evidence="1" type="ORF">EVAR_15777_1</name>
</gene>
<comment type="caution">
    <text evidence="1">The sequence shown here is derived from an EMBL/GenBank/DDBJ whole genome shotgun (WGS) entry which is preliminary data.</text>
</comment>
<dbReference type="AlphaFoldDB" id="A0A4C1TZF5"/>
<dbReference type="EMBL" id="BGZK01000108">
    <property type="protein sequence ID" value="GBP19429.1"/>
    <property type="molecule type" value="Genomic_DNA"/>
</dbReference>
<sequence length="95" mass="10657">MKSRVSYTECAKSAPRISPIKAEKTCGTMQNVSYVKRDQQNKRGEGKKKAKLRVGYKIARKIRASARGGSRRAGVCVRGTNNDVVLLLYYLFICQ</sequence>
<reference evidence="1 2" key="1">
    <citation type="journal article" date="2019" name="Commun. Biol.">
        <title>The bagworm genome reveals a unique fibroin gene that provides high tensile strength.</title>
        <authorList>
            <person name="Kono N."/>
            <person name="Nakamura H."/>
            <person name="Ohtoshi R."/>
            <person name="Tomita M."/>
            <person name="Numata K."/>
            <person name="Arakawa K."/>
        </authorList>
    </citation>
    <scope>NUCLEOTIDE SEQUENCE [LARGE SCALE GENOMIC DNA]</scope>
</reference>
<accession>A0A4C1TZF5</accession>
<name>A0A4C1TZF5_EUMVA</name>
<evidence type="ECO:0000313" key="2">
    <source>
        <dbReference type="Proteomes" id="UP000299102"/>
    </source>
</evidence>
<protein>
    <submittedName>
        <fullName evidence="1">Uncharacterized protein</fullName>
    </submittedName>
</protein>
<proteinExistence type="predicted"/>
<evidence type="ECO:0000313" key="1">
    <source>
        <dbReference type="EMBL" id="GBP19429.1"/>
    </source>
</evidence>
<dbReference type="Proteomes" id="UP000299102">
    <property type="component" value="Unassembled WGS sequence"/>
</dbReference>
<organism evidence="1 2">
    <name type="scientific">Eumeta variegata</name>
    <name type="common">Bagworm moth</name>
    <name type="synonym">Eumeta japonica</name>
    <dbReference type="NCBI Taxonomy" id="151549"/>
    <lineage>
        <taxon>Eukaryota</taxon>
        <taxon>Metazoa</taxon>
        <taxon>Ecdysozoa</taxon>
        <taxon>Arthropoda</taxon>
        <taxon>Hexapoda</taxon>
        <taxon>Insecta</taxon>
        <taxon>Pterygota</taxon>
        <taxon>Neoptera</taxon>
        <taxon>Endopterygota</taxon>
        <taxon>Lepidoptera</taxon>
        <taxon>Glossata</taxon>
        <taxon>Ditrysia</taxon>
        <taxon>Tineoidea</taxon>
        <taxon>Psychidae</taxon>
        <taxon>Oiketicinae</taxon>
        <taxon>Eumeta</taxon>
    </lineage>
</organism>
<keyword evidence="2" id="KW-1185">Reference proteome</keyword>